<organism evidence="6 7">
    <name type="scientific">Kibdelosporangium phytohabitans</name>
    <dbReference type="NCBI Taxonomy" id="860235"/>
    <lineage>
        <taxon>Bacteria</taxon>
        <taxon>Bacillati</taxon>
        <taxon>Actinomycetota</taxon>
        <taxon>Actinomycetes</taxon>
        <taxon>Pseudonocardiales</taxon>
        <taxon>Pseudonocardiaceae</taxon>
        <taxon>Kibdelosporangium</taxon>
    </lineage>
</organism>
<dbReference type="STRING" id="860235.AOZ06_16985"/>
<evidence type="ECO:0000256" key="2">
    <source>
        <dbReference type="ARBA" id="ARBA00022679"/>
    </source>
</evidence>
<dbReference type="InterPro" id="IPR050858">
    <property type="entry name" value="Mal-CoA-ACP_Trans/PKS_FabD"/>
</dbReference>
<dbReference type="SUPFAM" id="SSF51395">
    <property type="entry name" value="FMN-linked oxidoreductases"/>
    <property type="match status" value="1"/>
</dbReference>
<dbReference type="Pfam" id="PF00698">
    <property type="entry name" value="Acyl_transf_1"/>
    <property type="match status" value="2"/>
</dbReference>
<evidence type="ECO:0000256" key="1">
    <source>
        <dbReference type="ARBA" id="ARBA00013258"/>
    </source>
</evidence>
<dbReference type="PANTHER" id="PTHR42681:SF1">
    <property type="entry name" value="MALONYL-COA-ACYL CARRIER PROTEIN TRANSACYLASE, MITOCHONDRIAL"/>
    <property type="match status" value="1"/>
</dbReference>
<dbReference type="OrthoDB" id="3543921at2"/>
<evidence type="ECO:0000313" key="6">
    <source>
        <dbReference type="EMBL" id="ALG14847.1"/>
    </source>
</evidence>
<dbReference type="EMBL" id="CP012752">
    <property type="protein sequence ID" value="ALG14847.1"/>
    <property type="molecule type" value="Genomic_DNA"/>
</dbReference>
<dbReference type="SMART" id="SM00827">
    <property type="entry name" value="PKS_AT"/>
    <property type="match status" value="2"/>
</dbReference>
<keyword evidence="2" id="KW-0808">Transferase</keyword>
<dbReference type="InterPro" id="IPR016035">
    <property type="entry name" value="Acyl_Trfase/lysoPLipase"/>
</dbReference>
<dbReference type="InterPro" id="IPR014179">
    <property type="entry name" value="PfaD-like_TIM-barrel"/>
</dbReference>
<dbReference type="InterPro" id="IPR014043">
    <property type="entry name" value="Acyl_transferase_dom"/>
</dbReference>
<dbReference type="InterPro" id="IPR013785">
    <property type="entry name" value="Aldolase_TIM"/>
</dbReference>
<dbReference type="Proteomes" id="UP000063699">
    <property type="component" value="Chromosome"/>
</dbReference>
<dbReference type="AlphaFoldDB" id="A0A0N7F5Q0"/>
<dbReference type="GO" id="GO:0006633">
    <property type="term" value="P:fatty acid biosynthetic process"/>
    <property type="evidence" value="ECO:0007669"/>
    <property type="project" value="TreeGrafter"/>
</dbReference>
<dbReference type="Pfam" id="PF21607">
    <property type="entry name" value="FabD_helical_ins"/>
    <property type="match status" value="1"/>
</dbReference>
<dbReference type="InterPro" id="IPR016036">
    <property type="entry name" value="Malonyl_transacylase_ACP-bd"/>
</dbReference>
<dbReference type="InterPro" id="IPR049489">
    <property type="entry name" value="FabD-like_helical_ins"/>
</dbReference>
<comment type="catalytic activity">
    <reaction evidence="4">
        <text>holo-[ACP] + malonyl-CoA = malonyl-[ACP] + CoA</text>
        <dbReference type="Rhea" id="RHEA:41792"/>
        <dbReference type="Rhea" id="RHEA-COMP:9623"/>
        <dbReference type="Rhea" id="RHEA-COMP:9685"/>
        <dbReference type="ChEBI" id="CHEBI:57287"/>
        <dbReference type="ChEBI" id="CHEBI:57384"/>
        <dbReference type="ChEBI" id="CHEBI:64479"/>
        <dbReference type="ChEBI" id="CHEBI:78449"/>
        <dbReference type="EC" id="2.3.1.39"/>
    </reaction>
</comment>
<dbReference type="GO" id="GO:0004314">
    <property type="term" value="F:[acyl-carrier-protein] S-malonyltransferase activity"/>
    <property type="evidence" value="ECO:0007669"/>
    <property type="project" value="UniProtKB-EC"/>
</dbReference>
<evidence type="ECO:0000256" key="3">
    <source>
        <dbReference type="ARBA" id="ARBA00023315"/>
    </source>
</evidence>
<sequence length="1034" mass="111979">MFAGQGAQFYGMGRDLRGTSPVFDRSLRELDTMFADAGLPGVLGEMHRADRVVSDPFDRFAYTHPAILMVELALLDMLRAEDVLPDHVLGSSLGEYAAAATAGVLDREHLTRAITAQVKLTEDLCPRGAMLAVLGDVSGFDPRADGWAGLELAAINYDRHFVVSGPPDAVATAQGRLRREGTACQRLPVHYAFHSTQVDVAAEPYQRMIATIPLAKPTVELVSCATAAVTAEVTPEHMWRTIRGPIRFADAIKMLEAHHDGLRYVDLGPSPTMARFAERNFRTGSGAEAIAIIDPFAPADRGLNALRRKAVRRTSTAGAVLFPGQGSQSVGMAGELFVEFPDLVAEADEILGYSIEELCLRDPRGELNSTEFTQPALFVANALHYKNWQREHGGAPPEFFAGHSLGEYNALWAAGAFDFGTGLRLVRRRGELMSKMDEGAMAAVVGIGEGEVRAVLSGHGLTDVDIANVNSPDQLVISGPRDVVLGAKQAFADAGARYLALRVSGAFHSRHMAPARAQFEDFLASLDIRPPRIPVIANVTAEPYPDGDIRHLLADQLVRPVRWADSVRYLRSHGVGRLTEVGPGTVLTKLVGRIPAPVTLSPHPGQSLGSAEFRETYGLRYAYVCGSMYRGISSVDMVVRAGKAGMLAFFGTGGLALEHVGDAIDRIRAAGGPFGMSLPHSRVFRTAEDDLVALFLRRDVRVVEASGFTRITPALARYRAGGLRRDQNRVVAENRIIAKVSRPDVAEQFLRPPPEAMLRDLRADGLITAEQAELAASTPVADDLVVTADSGGHTDRGMLLWLLPSIMRLRDRTARQVRVGAAGGIGTPAAAAAAFLLGADFVVTGSVNLCTAEAGLSDVAKDMLAGITPWDTDYAPAGDQLELGGQAQVLGRGVLFPARARRLRELYLRHDSLDALDPRTSELLQDRWFRRSFTDIWQDVTAYLPGEVERADRDPKHRMALVLRWYFGLSQRLAIEGDEERRVDFQVQCGPALGAYNQGNASAWRDRHVDDIAAELMAATAQLVEAPRLLGASA</sequence>
<dbReference type="Gene3D" id="3.40.366.10">
    <property type="entry name" value="Malonyl-Coenzyme A Acyl Carrier Protein, domain 2"/>
    <property type="match status" value="2"/>
</dbReference>
<dbReference type="EC" id="2.3.1.39" evidence="1"/>
<proteinExistence type="predicted"/>
<dbReference type="PANTHER" id="PTHR42681">
    <property type="entry name" value="MALONYL-COA-ACYL CARRIER PROTEIN TRANSACYLASE, MITOCHONDRIAL"/>
    <property type="match status" value="1"/>
</dbReference>
<dbReference type="NCBIfam" id="TIGR00128">
    <property type="entry name" value="fabD"/>
    <property type="match status" value="1"/>
</dbReference>
<dbReference type="Gene3D" id="3.20.20.70">
    <property type="entry name" value="Aldolase class I"/>
    <property type="match status" value="1"/>
</dbReference>
<evidence type="ECO:0000256" key="4">
    <source>
        <dbReference type="ARBA" id="ARBA00048462"/>
    </source>
</evidence>
<protein>
    <recommendedName>
        <fullName evidence="1">[acyl-carrier-protein] S-malonyltransferase</fullName>
        <ecNumber evidence="1">2.3.1.39</ecNumber>
    </recommendedName>
</protein>
<dbReference type="SUPFAM" id="SSF52151">
    <property type="entry name" value="FabD/lysophospholipase-like"/>
    <property type="match status" value="2"/>
</dbReference>
<keyword evidence="7" id="KW-1185">Reference proteome</keyword>
<feature type="domain" description="Malonyl-CoA:ACP transacylase (MAT)" evidence="5">
    <location>
        <begin position="1"/>
        <end position="310"/>
    </location>
</feature>
<dbReference type="GO" id="GO:0005829">
    <property type="term" value="C:cytosol"/>
    <property type="evidence" value="ECO:0007669"/>
    <property type="project" value="TreeGrafter"/>
</dbReference>
<evidence type="ECO:0000259" key="5">
    <source>
        <dbReference type="SMART" id="SM00827"/>
    </source>
</evidence>
<name>A0A0N7F5Q0_9PSEU</name>
<dbReference type="SUPFAM" id="SSF55048">
    <property type="entry name" value="Probable ACP-binding domain of malonyl-CoA ACP transacylase"/>
    <property type="match status" value="2"/>
</dbReference>
<dbReference type="Gene3D" id="3.30.70.250">
    <property type="entry name" value="Malonyl-CoA ACP transacylase, ACP-binding"/>
    <property type="match status" value="1"/>
</dbReference>
<feature type="domain" description="Malonyl-CoA:ACP transacylase (MAT)" evidence="5">
    <location>
        <begin position="321"/>
        <end position="632"/>
    </location>
</feature>
<dbReference type="InterPro" id="IPR004410">
    <property type="entry name" value="Malonyl_CoA-ACP_transAc_FabD"/>
</dbReference>
<reference evidence="6 7" key="1">
    <citation type="submission" date="2015-07" db="EMBL/GenBank/DDBJ databases">
        <title>Genome sequencing of Kibdelosporangium phytohabitans.</title>
        <authorList>
            <person name="Qin S."/>
            <person name="Xing K."/>
        </authorList>
    </citation>
    <scope>NUCLEOTIDE SEQUENCE [LARGE SCALE GENOMIC DNA]</scope>
    <source>
        <strain evidence="6 7">KLBMP1111</strain>
    </source>
</reference>
<accession>A0A0N7F5Q0</accession>
<gene>
    <name evidence="6" type="ORF">AOZ06_16985</name>
</gene>
<dbReference type="InterPro" id="IPR001227">
    <property type="entry name" value="Ac_transferase_dom_sf"/>
</dbReference>
<dbReference type="NCBIfam" id="TIGR02814">
    <property type="entry name" value="pfaD_fam"/>
    <property type="match status" value="1"/>
</dbReference>
<dbReference type="KEGG" id="kphy:AOZ06_16985"/>
<evidence type="ECO:0000313" key="7">
    <source>
        <dbReference type="Proteomes" id="UP000063699"/>
    </source>
</evidence>
<keyword evidence="3" id="KW-0012">Acyltransferase</keyword>